<gene>
    <name evidence="3" type="ORF">MCOR_12479</name>
</gene>
<name>A0A6J8AXT4_MYTCO</name>
<dbReference type="Pfam" id="PF09607">
    <property type="entry name" value="BrkDBD"/>
    <property type="match status" value="1"/>
</dbReference>
<dbReference type="GO" id="GO:0005634">
    <property type="term" value="C:nucleus"/>
    <property type="evidence" value="ECO:0007669"/>
    <property type="project" value="TreeGrafter"/>
</dbReference>
<keyword evidence="4" id="KW-1185">Reference proteome</keyword>
<evidence type="ECO:0000313" key="3">
    <source>
        <dbReference type="EMBL" id="CAC5375514.1"/>
    </source>
</evidence>
<dbReference type="PANTHER" id="PTHR19303:SF74">
    <property type="entry name" value="POGO TRANSPOSABLE ELEMENT WITH KRAB DOMAIN"/>
    <property type="match status" value="1"/>
</dbReference>
<dbReference type="InterPro" id="IPR050863">
    <property type="entry name" value="CenT-Element_Derived"/>
</dbReference>
<dbReference type="AlphaFoldDB" id="A0A6J8AXT4"/>
<dbReference type="OrthoDB" id="6160402at2759"/>
<organism evidence="3 4">
    <name type="scientific">Mytilus coruscus</name>
    <name type="common">Sea mussel</name>
    <dbReference type="NCBI Taxonomy" id="42192"/>
    <lineage>
        <taxon>Eukaryota</taxon>
        <taxon>Metazoa</taxon>
        <taxon>Spiralia</taxon>
        <taxon>Lophotrochozoa</taxon>
        <taxon>Mollusca</taxon>
        <taxon>Bivalvia</taxon>
        <taxon>Autobranchia</taxon>
        <taxon>Pteriomorphia</taxon>
        <taxon>Mytilida</taxon>
        <taxon>Mytiloidea</taxon>
        <taxon>Mytilidae</taxon>
        <taxon>Mytilinae</taxon>
        <taxon>Mytilus</taxon>
    </lineage>
</organism>
<dbReference type="PANTHER" id="PTHR19303">
    <property type="entry name" value="TRANSPOSON"/>
    <property type="match status" value="1"/>
</dbReference>
<reference evidence="3 4" key="1">
    <citation type="submission" date="2020-06" db="EMBL/GenBank/DDBJ databases">
        <authorList>
            <person name="Li R."/>
            <person name="Bekaert M."/>
        </authorList>
    </citation>
    <scope>NUCLEOTIDE SEQUENCE [LARGE SCALE GENOMIC DNA]</scope>
    <source>
        <strain evidence="4">wild</strain>
    </source>
</reference>
<dbReference type="InterPro" id="IPR004875">
    <property type="entry name" value="DDE_SF_endonuclease_dom"/>
</dbReference>
<dbReference type="Pfam" id="PF03221">
    <property type="entry name" value="HTH_Tnp_Tc5"/>
    <property type="match status" value="1"/>
</dbReference>
<keyword evidence="1" id="KW-0238">DNA-binding</keyword>
<dbReference type="InterPro" id="IPR009057">
    <property type="entry name" value="Homeodomain-like_sf"/>
</dbReference>
<dbReference type="SMART" id="SM00674">
    <property type="entry name" value="CENPB"/>
    <property type="match status" value="1"/>
</dbReference>
<accession>A0A6J8AXT4</accession>
<evidence type="ECO:0000259" key="2">
    <source>
        <dbReference type="PROSITE" id="PS51253"/>
    </source>
</evidence>
<evidence type="ECO:0000313" key="4">
    <source>
        <dbReference type="Proteomes" id="UP000507470"/>
    </source>
</evidence>
<dbReference type="SUPFAM" id="SSF46689">
    <property type="entry name" value="Homeodomain-like"/>
    <property type="match status" value="2"/>
</dbReference>
<dbReference type="InterPro" id="IPR006600">
    <property type="entry name" value="HTH_CenpB_DNA-bd_dom"/>
</dbReference>
<dbReference type="Proteomes" id="UP000507470">
    <property type="component" value="Unassembled WGS sequence"/>
</dbReference>
<dbReference type="GO" id="GO:0003677">
    <property type="term" value="F:DNA binding"/>
    <property type="evidence" value="ECO:0007669"/>
    <property type="project" value="UniProtKB-KW"/>
</dbReference>
<dbReference type="Pfam" id="PF03184">
    <property type="entry name" value="DDE_1"/>
    <property type="match status" value="1"/>
</dbReference>
<evidence type="ECO:0000256" key="1">
    <source>
        <dbReference type="ARBA" id="ARBA00023125"/>
    </source>
</evidence>
<dbReference type="EMBL" id="CACVKT020002154">
    <property type="protein sequence ID" value="CAC5375514.1"/>
    <property type="molecule type" value="Genomic_DNA"/>
</dbReference>
<dbReference type="Gene3D" id="1.10.10.60">
    <property type="entry name" value="Homeodomain-like"/>
    <property type="match status" value="2"/>
</dbReference>
<dbReference type="PROSITE" id="PS51253">
    <property type="entry name" value="HTH_CENPB"/>
    <property type="match status" value="1"/>
</dbReference>
<proteinExistence type="predicted"/>
<dbReference type="InterPro" id="IPR018586">
    <property type="entry name" value="Brinker_DNA-bd"/>
</dbReference>
<feature type="domain" description="HTH CENPB-type" evidence="2">
    <location>
        <begin position="57"/>
        <end position="129"/>
    </location>
</feature>
<protein>
    <recommendedName>
        <fullName evidence="2">HTH CENPB-type domain-containing protein</fullName>
    </recommendedName>
</protein>
<sequence length="421" mass="48471">MGKIRQSYTAREKLKVIAYAEAHGNRAAGREYTIGESNIRQWRKQKERLQNMPRTKMANRGSAAHWPELETELLVWVTDRRLQGYGLSTTELRLKALHLAKQTDANTQFRASVDWAYAFMKRSDLSIRRRTHIAQKLPSDFEDQLTKFQSFIINLRKKHHYSLSQIGNADQTPLTFDMPSSTTIDQKGAKSVMIKTTGNEKNRFTVMLGCTADGGKLPPYVVFKRKTFPKLPFPKGIIVQVHEKGWFDDRITNDWLQRVWDRRPGAGLTRSLLVLDAFCCHRTDKAKAVLGEQHTDLAIIPGGMTSILQPLDVGVNKPMKTALRRKWNEWISSDDHSFTATRRMRKAELPTICTWIIEAWEELDPAIIDQDTTTASPDVAEEEEDDLDLYYQDEEDTPLSVLQDIYRIFNEDSDDEEFEGF</sequence>